<dbReference type="SUPFAM" id="SSF51735">
    <property type="entry name" value="NAD(P)-binding Rossmann-fold domains"/>
    <property type="match status" value="1"/>
</dbReference>
<dbReference type="GO" id="GO:0033499">
    <property type="term" value="P:galactose catabolic process via UDP-galactose, Leloir pathway"/>
    <property type="evidence" value="ECO:0007669"/>
    <property type="project" value="TreeGrafter"/>
</dbReference>
<dbReference type="InterPro" id="IPR001509">
    <property type="entry name" value="Epimerase_deHydtase"/>
</dbReference>
<evidence type="ECO:0000256" key="2">
    <source>
        <dbReference type="ARBA" id="ARBA00001911"/>
    </source>
</evidence>
<organism evidence="12 13">
    <name type="scientific">Ferirhizobium litorale</name>
    <dbReference type="NCBI Taxonomy" id="2927786"/>
    <lineage>
        <taxon>Bacteria</taxon>
        <taxon>Pseudomonadati</taxon>
        <taxon>Pseudomonadota</taxon>
        <taxon>Alphaproteobacteria</taxon>
        <taxon>Hyphomicrobiales</taxon>
        <taxon>Rhizobiaceae</taxon>
        <taxon>Ferirhizobium</taxon>
    </lineage>
</organism>
<gene>
    <name evidence="12" type="primary">galE</name>
    <name evidence="12" type="ORF">MRS75_09970</name>
</gene>
<feature type="domain" description="NAD-dependent epimerase/dehydratase" evidence="11">
    <location>
        <begin position="3"/>
        <end position="253"/>
    </location>
</feature>
<name>A0AAE3QCL1_9HYPH</name>
<accession>A0AAE3QCL1</accession>
<dbReference type="InterPro" id="IPR036291">
    <property type="entry name" value="NAD(P)-bd_dom_sf"/>
</dbReference>
<keyword evidence="9 10" id="KW-0119">Carbohydrate metabolism</keyword>
<dbReference type="EC" id="5.1.3.2" evidence="5 10"/>
<evidence type="ECO:0000256" key="8">
    <source>
        <dbReference type="ARBA" id="ARBA00023235"/>
    </source>
</evidence>
<keyword evidence="8 10" id="KW-0413">Isomerase</keyword>
<dbReference type="CDD" id="cd05247">
    <property type="entry name" value="UDP_G4E_1_SDR_e"/>
    <property type="match status" value="1"/>
</dbReference>
<comment type="cofactor">
    <cofactor evidence="2 10">
        <name>NAD(+)</name>
        <dbReference type="ChEBI" id="CHEBI:57540"/>
    </cofactor>
</comment>
<dbReference type="Gene3D" id="3.90.25.10">
    <property type="entry name" value="UDP-galactose 4-epimerase, domain 1"/>
    <property type="match status" value="1"/>
</dbReference>
<dbReference type="EMBL" id="JALDYZ010000004">
    <property type="protein sequence ID" value="MDI7922411.1"/>
    <property type="molecule type" value="Genomic_DNA"/>
</dbReference>
<sequence>MAVLVTGGAGYIGSHMVWALLDAGEDVVVVDQLSTGFRWAVAPEARFYLGDAGDKALLQGIFAMHEIDAIVHFAGSVVVPESVSDPLWYYENNTAKTRNLIAAAVEAGVRCLVFSSTAAVYGSQDNDRPVGETAPLAPESPYGFSKLMSEIMLRDTAAAHDFNYVALRYFNVAGADPLGRTGQSTTGATHLIKVACEAALGKRGAVEIYGSDYPTSDGTGIRDYIHVSDLVDAHMKALDYLRTGGPSLVANCGYGEGYSVLQVIEAVAAHGRPFEVSHAPRRPGDAASVVADSSLIRQKLQWVPRLDSLDVIVQSALDWEERLSRKNSFDLDHIREKLATADFLKSGSR</sequence>
<dbReference type="Gene3D" id="3.40.50.720">
    <property type="entry name" value="NAD(P)-binding Rossmann-like Domain"/>
    <property type="match status" value="1"/>
</dbReference>
<comment type="similarity">
    <text evidence="4 10">Belongs to the NAD(P)-dependent epimerase/dehydratase family.</text>
</comment>
<comment type="pathway">
    <text evidence="3 10">Carbohydrate metabolism; galactose metabolism.</text>
</comment>
<evidence type="ECO:0000256" key="5">
    <source>
        <dbReference type="ARBA" id="ARBA00013189"/>
    </source>
</evidence>
<protein>
    <recommendedName>
        <fullName evidence="6 10">UDP-glucose 4-epimerase</fullName>
        <ecNumber evidence="5 10">5.1.3.2</ecNumber>
    </recommendedName>
</protein>
<reference evidence="12" key="1">
    <citation type="submission" date="2022-03" db="EMBL/GenBank/DDBJ databases">
        <title>Fererhizobium litorale gen. nov., sp. nov., isolated from sandy sediments of the Sea of Japan seashore.</title>
        <authorList>
            <person name="Romanenko L."/>
            <person name="Kurilenko V."/>
            <person name="Otstavnykh N."/>
            <person name="Svetashev V."/>
            <person name="Tekutyeva L."/>
            <person name="Isaeva M."/>
            <person name="Mikhailov V."/>
        </authorList>
    </citation>
    <scope>NUCLEOTIDE SEQUENCE</scope>
    <source>
        <strain evidence="12">KMM 9576</strain>
    </source>
</reference>
<evidence type="ECO:0000256" key="7">
    <source>
        <dbReference type="ARBA" id="ARBA00023027"/>
    </source>
</evidence>
<comment type="catalytic activity">
    <reaction evidence="1 10">
        <text>UDP-alpha-D-glucose = UDP-alpha-D-galactose</text>
        <dbReference type="Rhea" id="RHEA:22168"/>
        <dbReference type="ChEBI" id="CHEBI:58885"/>
        <dbReference type="ChEBI" id="CHEBI:66914"/>
        <dbReference type="EC" id="5.1.3.2"/>
    </reaction>
</comment>
<evidence type="ECO:0000313" key="13">
    <source>
        <dbReference type="Proteomes" id="UP001161580"/>
    </source>
</evidence>
<evidence type="ECO:0000256" key="9">
    <source>
        <dbReference type="ARBA" id="ARBA00023277"/>
    </source>
</evidence>
<keyword evidence="13" id="KW-1185">Reference proteome</keyword>
<dbReference type="InterPro" id="IPR005886">
    <property type="entry name" value="UDP_G4E"/>
</dbReference>
<comment type="subunit">
    <text evidence="10">Homodimer.</text>
</comment>
<dbReference type="RefSeq" id="WP_311786638.1">
    <property type="nucleotide sequence ID" value="NZ_JALDYY010000005.1"/>
</dbReference>
<evidence type="ECO:0000256" key="10">
    <source>
        <dbReference type="RuleBase" id="RU366046"/>
    </source>
</evidence>
<dbReference type="NCBIfam" id="TIGR01179">
    <property type="entry name" value="galE"/>
    <property type="match status" value="1"/>
</dbReference>
<dbReference type="AlphaFoldDB" id="A0AAE3QCL1"/>
<evidence type="ECO:0000256" key="6">
    <source>
        <dbReference type="ARBA" id="ARBA00018569"/>
    </source>
</evidence>
<evidence type="ECO:0000313" key="12">
    <source>
        <dbReference type="EMBL" id="MDI7922411.1"/>
    </source>
</evidence>
<dbReference type="Proteomes" id="UP001161580">
    <property type="component" value="Unassembled WGS sequence"/>
</dbReference>
<dbReference type="Pfam" id="PF01370">
    <property type="entry name" value="Epimerase"/>
    <property type="match status" value="1"/>
</dbReference>
<evidence type="ECO:0000256" key="1">
    <source>
        <dbReference type="ARBA" id="ARBA00000083"/>
    </source>
</evidence>
<evidence type="ECO:0000259" key="11">
    <source>
        <dbReference type="Pfam" id="PF01370"/>
    </source>
</evidence>
<keyword evidence="7 10" id="KW-0520">NAD</keyword>
<dbReference type="PANTHER" id="PTHR43725">
    <property type="entry name" value="UDP-GLUCOSE 4-EPIMERASE"/>
    <property type="match status" value="1"/>
</dbReference>
<comment type="caution">
    <text evidence="12">The sequence shown here is derived from an EMBL/GenBank/DDBJ whole genome shotgun (WGS) entry which is preliminary data.</text>
</comment>
<dbReference type="GO" id="GO:0003978">
    <property type="term" value="F:UDP-glucose 4-epimerase activity"/>
    <property type="evidence" value="ECO:0007669"/>
    <property type="project" value="UniProtKB-UniRule"/>
</dbReference>
<evidence type="ECO:0000256" key="4">
    <source>
        <dbReference type="ARBA" id="ARBA00007637"/>
    </source>
</evidence>
<evidence type="ECO:0000256" key="3">
    <source>
        <dbReference type="ARBA" id="ARBA00004947"/>
    </source>
</evidence>
<proteinExistence type="inferred from homology"/>
<dbReference type="PANTHER" id="PTHR43725:SF53">
    <property type="entry name" value="UDP-ARABINOSE 4-EPIMERASE 1"/>
    <property type="match status" value="1"/>
</dbReference>